<feature type="domain" description="Ig-like" evidence="4">
    <location>
        <begin position="310"/>
        <end position="398"/>
    </location>
</feature>
<dbReference type="FunFam" id="2.60.40.10:FF:000714">
    <property type="entry name" value="Titin novex-3"/>
    <property type="match status" value="1"/>
</dbReference>
<dbReference type="PROSITE" id="PS50835">
    <property type="entry name" value="IG_LIKE"/>
    <property type="match status" value="3"/>
</dbReference>
<feature type="compositionally biased region" description="Polar residues" evidence="3">
    <location>
        <begin position="484"/>
        <end position="493"/>
    </location>
</feature>
<evidence type="ECO:0000256" key="1">
    <source>
        <dbReference type="ARBA" id="ARBA00023157"/>
    </source>
</evidence>
<dbReference type="Proteomes" id="UP000594220">
    <property type="component" value="Unplaced"/>
</dbReference>
<dbReference type="Ensembl" id="ENSCPRT00005022731.1">
    <property type="protein sequence ID" value="ENSCPRP00005019425.1"/>
    <property type="gene ID" value="ENSCPRG00005013563.1"/>
</dbReference>
<feature type="region of interest" description="Disordered" evidence="3">
    <location>
        <begin position="477"/>
        <end position="498"/>
    </location>
</feature>
<dbReference type="InterPro" id="IPR003599">
    <property type="entry name" value="Ig_sub"/>
</dbReference>
<dbReference type="InterPro" id="IPR013783">
    <property type="entry name" value="Ig-like_fold"/>
</dbReference>
<dbReference type="AlphaFoldDB" id="A0A7M4F4I3"/>
<evidence type="ECO:0000259" key="4">
    <source>
        <dbReference type="PROSITE" id="PS50835"/>
    </source>
</evidence>
<dbReference type="InterPro" id="IPR003598">
    <property type="entry name" value="Ig_sub2"/>
</dbReference>
<proteinExistence type="predicted"/>
<evidence type="ECO:0000313" key="6">
    <source>
        <dbReference type="Proteomes" id="UP000594220"/>
    </source>
</evidence>
<dbReference type="InterPro" id="IPR036179">
    <property type="entry name" value="Ig-like_dom_sf"/>
</dbReference>
<evidence type="ECO:0000313" key="5">
    <source>
        <dbReference type="Ensembl" id="ENSCPRP00005019425.1"/>
    </source>
</evidence>
<dbReference type="Pfam" id="PF07679">
    <property type="entry name" value="I-set"/>
    <property type="match status" value="4"/>
</dbReference>
<evidence type="ECO:0000256" key="3">
    <source>
        <dbReference type="SAM" id="MobiDB-lite"/>
    </source>
</evidence>
<dbReference type="PANTHER" id="PTHR47633">
    <property type="entry name" value="IMMUNOGLOBULIN"/>
    <property type="match status" value="1"/>
</dbReference>
<dbReference type="SMART" id="SM00408">
    <property type="entry name" value="IGc2"/>
    <property type="match status" value="4"/>
</dbReference>
<keyword evidence="1" id="KW-1015">Disulfide bond</keyword>
<name>A0A7M4F4I3_CROPO</name>
<protein>
    <recommendedName>
        <fullName evidence="4">Ig-like domain-containing protein</fullName>
    </recommendedName>
</protein>
<dbReference type="InterPro" id="IPR013098">
    <property type="entry name" value="Ig_I-set"/>
</dbReference>
<dbReference type="SUPFAM" id="SSF48726">
    <property type="entry name" value="Immunoglobulin"/>
    <property type="match status" value="4"/>
</dbReference>
<evidence type="ECO:0000256" key="2">
    <source>
        <dbReference type="ARBA" id="ARBA00023319"/>
    </source>
</evidence>
<dbReference type="GO" id="GO:0004674">
    <property type="term" value="F:protein serine/threonine kinase activity"/>
    <property type="evidence" value="ECO:0007669"/>
    <property type="project" value="UniProtKB-KW"/>
</dbReference>
<dbReference type="GeneTree" id="ENSGT01110000267173"/>
<feature type="domain" description="Ig-like" evidence="4">
    <location>
        <begin position="402"/>
        <end position="478"/>
    </location>
</feature>
<dbReference type="GO" id="GO:0003007">
    <property type="term" value="P:heart morphogenesis"/>
    <property type="evidence" value="ECO:0007669"/>
    <property type="project" value="UniProtKB-ARBA"/>
</dbReference>
<feature type="domain" description="Ig-like" evidence="4">
    <location>
        <begin position="22"/>
        <end position="100"/>
    </location>
</feature>
<dbReference type="GO" id="GO:0055013">
    <property type="term" value="P:cardiac muscle cell development"/>
    <property type="evidence" value="ECO:0007669"/>
    <property type="project" value="UniProtKB-ARBA"/>
</dbReference>
<dbReference type="FunFam" id="2.60.40.10:FF:000107">
    <property type="entry name" value="Myosin, light chain kinase a"/>
    <property type="match status" value="1"/>
</dbReference>
<reference evidence="5" key="1">
    <citation type="submission" date="2025-08" db="UniProtKB">
        <authorList>
            <consortium name="Ensembl"/>
        </authorList>
    </citation>
    <scope>IDENTIFICATION</scope>
</reference>
<reference evidence="5" key="2">
    <citation type="submission" date="2025-09" db="UniProtKB">
        <authorList>
            <consortium name="Ensembl"/>
        </authorList>
    </citation>
    <scope>IDENTIFICATION</scope>
</reference>
<dbReference type="InterPro" id="IPR007110">
    <property type="entry name" value="Ig-like_dom"/>
</dbReference>
<sequence>SCFGMYLHVCMCEILYQKISIVSTSLNCTIAGEPPPAVAWLQNGRVLTPSKRFRLEEAGKGTYRLCIEGASILDAGTYTCIAENKAGVVEAVSEGEAEVSSLADDLSQVPLREELRGMSFKQDEIKPKIMYKCATSEFEKVVDSHTEKTASCNTEGHHSLIIQNVGYSDSGTYWCKATNSIGETVCKSSLVVTDWQKATTEASGEVLREVALSAAGSAPQKFNLLVDSAIPNGNQTEIELEFEFEHATDDSQKAVRLVAVTKEEQEVEGEKCISINFDVFAEPAKEEGIEFTAEASESCSFEFQVTEAPPRFIKHISDCNASEGASACFQCLVDGSPKPSVSWYKDGVSLQGERYFVEERQTGYHNLIIGNLIQSDAGEYKCMATNKAGAAETSAVLTISRLSVVVTGSPKPKVEWFFGGVKLMSSTDYTFVFEGNDYSLIIPYARAADQGEYTCTASNRCGETACSAYLKVEPKELSPVQPPRQATRSNSVSLPHPPWVLPSDAFTAARSSFSLLPVDNLSSAPMLSTGQGDFNK</sequence>
<dbReference type="SMART" id="SM00409">
    <property type="entry name" value="IG"/>
    <property type="match status" value="4"/>
</dbReference>
<dbReference type="FunFam" id="2.60.40.10:FF:000032">
    <property type="entry name" value="palladin isoform X1"/>
    <property type="match status" value="1"/>
</dbReference>
<dbReference type="Gene3D" id="2.60.40.10">
    <property type="entry name" value="Immunoglobulins"/>
    <property type="match status" value="4"/>
</dbReference>
<organism evidence="5 6">
    <name type="scientific">Crocodylus porosus</name>
    <name type="common">Saltwater crocodile</name>
    <name type="synonym">Estuarine crocodile</name>
    <dbReference type="NCBI Taxonomy" id="8502"/>
    <lineage>
        <taxon>Eukaryota</taxon>
        <taxon>Metazoa</taxon>
        <taxon>Chordata</taxon>
        <taxon>Craniata</taxon>
        <taxon>Vertebrata</taxon>
        <taxon>Euteleostomi</taxon>
        <taxon>Archelosauria</taxon>
        <taxon>Archosauria</taxon>
        <taxon>Crocodylia</taxon>
        <taxon>Longirostres</taxon>
        <taxon>Crocodylidae</taxon>
        <taxon>Crocodylus</taxon>
    </lineage>
</organism>
<keyword evidence="2" id="KW-0393">Immunoglobulin domain</keyword>
<accession>A0A7M4F4I3</accession>
<keyword evidence="6" id="KW-1185">Reference proteome</keyword>
<dbReference type="PANTHER" id="PTHR47633:SF14">
    <property type="entry name" value="IG-LIKE DOMAIN-CONTAINING PROTEIN"/>
    <property type="match status" value="1"/>
</dbReference>